<feature type="region of interest" description="Disordered" evidence="1">
    <location>
        <begin position="348"/>
        <end position="371"/>
    </location>
</feature>
<keyword evidence="3" id="KW-1185">Reference proteome</keyword>
<comment type="caution">
    <text evidence="2">The sequence shown here is derived from an EMBL/GenBank/DDBJ whole genome shotgun (WGS) entry which is preliminary data.</text>
</comment>
<accession>A0AA39X4E8</accession>
<proteinExistence type="predicted"/>
<dbReference type="Proteomes" id="UP001175000">
    <property type="component" value="Unassembled WGS sequence"/>
</dbReference>
<sequence>MRKSDDSLNATEICAAAVLDKPTRDRYMNMFRRRGLLTKQHNKSWVPFRDGVFLCRTLGLADDLKGLFSLANTSLPRGPNYLVTKMKRNKNTVPEGYRILEYNKISIACTPSTRVINATHLLKLGKNIKRQRLPAFFAAYPHIGKFPVNGNASVSGTYINFDHVTSLGEYFKIKLDSIKQVLQMAKSTALPYDEVEISDVLGEFNYDEGDEPGVSSVEYQLGTDVLGEFNYDEGDEPGVSSVEYQLGTDVLGEFNYDEGDEPGVSSVEYQLGTDGPVEISDVLGGFNYLWDEPGVSSVEHQLGTGPINLGDGLVENPSYLGFGGTEGYSQWGYGDHTTGSYLAPTNRSAVTREQNRALSHTGVGNNYTERSYQDGSYLAPADTSSYKLIREETG</sequence>
<evidence type="ECO:0000256" key="1">
    <source>
        <dbReference type="SAM" id="MobiDB-lite"/>
    </source>
</evidence>
<gene>
    <name evidence="2" type="ORF">B0T14DRAFT_126768</name>
</gene>
<name>A0AA39X4E8_9PEZI</name>
<protein>
    <submittedName>
        <fullName evidence="2">Uncharacterized protein</fullName>
    </submittedName>
</protein>
<dbReference type="AlphaFoldDB" id="A0AA39X4E8"/>
<evidence type="ECO:0000313" key="2">
    <source>
        <dbReference type="EMBL" id="KAK0627078.1"/>
    </source>
</evidence>
<organism evidence="2 3">
    <name type="scientific">Immersiella caudata</name>
    <dbReference type="NCBI Taxonomy" id="314043"/>
    <lineage>
        <taxon>Eukaryota</taxon>
        <taxon>Fungi</taxon>
        <taxon>Dikarya</taxon>
        <taxon>Ascomycota</taxon>
        <taxon>Pezizomycotina</taxon>
        <taxon>Sordariomycetes</taxon>
        <taxon>Sordariomycetidae</taxon>
        <taxon>Sordariales</taxon>
        <taxon>Lasiosphaeriaceae</taxon>
        <taxon>Immersiella</taxon>
    </lineage>
</organism>
<dbReference type="GO" id="GO:0003677">
    <property type="term" value="F:DNA binding"/>
    <property type="evidence" value="ECO:0007669"/>
    <property type="project" value="InterPro"/>
</dbReference>
<dbReference type="Gene3D" id="3.10.260.10">
    <property type="entry name" value="Transcription regulator HTH, APSES-type DNA-binding domain"/>
    <property type="match status" value="1"/>
</dbReference>
<dbReference type="EMBL" id="JAULSU010000002">
    <property type="protein sequence ID" value="KAK0627078.1"/>
    <property type="molecule type" value="Genomic_DNA"/>
</dbReference>
<reference evidence="2" key="1">
    <citation type="submission" date="2023-06" db="EMBL/GenBank/DDBJ databases">
        <title>Genome-scale phylogeny and comparative genomics of the fungal order Sordariales.</title>
        <authorList>
            <consortium name="Lawrence Berkeley National Laboratory"/>
            <person name="Hensen N."/>
            <person name="Bonometti L."/>
            <person name="Westerberg I."/>
            <person name="Brannstrom I.O."/>
            <person name="Guillou S."/>
            <person name="Cros-Aarteil S."/>
            <person name="Calhoun S."/>
            <person name="Haridas S."/>
            <person name="Kuo A."/>
            <person name="Mondo S."/>
            <person name="Pangilinan J."/>
            <person name="Riley R."/>
            <person name="Labutti K."/>
            <person name="Andreopoulos B."/>
            <person name="Lipzen A."/>
            <person name="Chen C."/>
            <person name="Yanf M."/>
            <person name="Daum C."/>
            <person name="Ng V."/>
            <person name="Clum A."/>
            <person name="Steindorff A."/>
            <person name="Ohm R."/>
            <person name="Martin F."/>
            <person name="Silar P."/>
            <person name="Natvig D."/>
            <person name="Lalanne C."/>
            <person name="Gautier V."/>
            <person name="Ament-Velasquez S.L."/>
            <person name="Kruys A."/>
            <person name="Hutchinson M.I."/>
            <person name="Powell A.J."/>
            <person name="Barry K."/>
            <person name="Miller A.N."/>
            <person name="Grigoriev I.V."/>
            <person name="Debuchy R."/>
            <person name="Gladieux P."/>
            <person name="Thoren M.H."/>
            <person name="Johannesson H."/>
        </authorList>
    </citation>
    <scope>NUCLEOTIDE SEQUENCE</scope>
    <source>
        <strain evidence="2">CBS 606.72</strain>
    </source>
</reference>
<dbReference type="InterPro" id="IPR036887">
    <property type="entry name" value="HTH_APSES_sf"/>
</dbReference>
<dbReference type="SUPFAM" id="SSF54616">
    <property type="entry name" value="DNA-binding domain of Mlu1-box binding protein MBP1"/>
    <property type="match status" value="1"/>
</dbReference>
<evidence type="ECO:0000313" key="3">
    <source>
        <dbReference type="Proteomes" id="UP001175000"/>
    </source>
</evidence>